<dbReference type="InterPro" id="IPR052383">
    <property type="entry name" value="Anti-sigma-E_RseA-like"/>
</dbReference>
<proteinExistence type="predicted"/>
<dbReference type="InterPro" id="IPR036147">
    <property type="entry name" value="Anti-sigma_E_RseA_N_sf"/>
</dbReference>
<keyword evidence="1" id="KW-1133">Transmembrane helix</keyword>
<accession>A0A9D9GMT1</accession>
<dbReference type="InterPro" id="IPR005572">
    <property type="entry name" value="Anti-sigma_E_RseA_N"/>
</dbReference>
<comment type="caution">
    <text evidence="3">The sequence shown here is derived from an EMBL/GenBank/DDBJ whole genome shotgun (WGS) entry which is preliminary data.</text>
</comment>
<dbReference type="PANTHER" id="PTHR38104:SF1">
    <property type="entry name" value="ANTI-SIGMA-E FACTOR RSEA"/>
    <property type="match status" value="1"/>
</dbReference>
<keyword evidence="1" id="KW-0812">Transmembrane</keyword>
<evidence type="ECO:0000313" key="4">
    <source>
        <dbReference type="Proteomes" id="UP000823631"/>
    </source>
</evidence>
<feature type="domain" description="Anti sigma-E protein RseA N-terminal" evidence="2">
    <location>
        <begin position="12"/>
        <end position="81"/>
    </location>
</feature>
<name>A0A9D9GMT1_9GAMM</name>
<dbReference type="CDD" id="cd16328">
    <property type="entry name" value="RseA_N"/>
    <property type="match status" value="1"/>
</dbReference>
<reference evidence="3" key="2">
    <citation type="journal article" date="2021" name="PeerJ">
        <title>Extensive microbial diversity within the chicken gut microbiome revealed by metagenomics and culture.</title>
        <authorList>
            <person name="Gilroy R."/>
            <person name="Ravi A."/>
            <person name="Getino M."/>
            <person name="Pursley I."/>
            <person name="Horton D.L."/>
            <person name="Alikhan N.F."/>
            <person name="Baker D."/>
            <person name="Gharbi K."/>
            <person name="Hall N."/>
            <person name="Watson M."/>
            <person name="Adriaenssens E.M."/>
            <person name="Foster-Nyarko E."/>
            <person name="Jarju S."/>
            <person name="Secka A."/>
            <person name="Antonio M."/>
            <person name="Oren A."/>
            <person name="Chaudhuri R.R."/>
            <person name="La Ragione R."/>
            <person name="Hildebrand F."/>
            <person name="Pallen M.J."/>
        </authorList>
    </citation>
    <scope>NUCLEOTIDE SEQUENCE</scope>
    <source>
        <strain evidence="3">17213</strain>
    </source>
</reference>
<reference evidence="3" key="1">
    <citation type="submission" date="2020-10" db="EMBL/GenBank/DDBJ databases">
        <authorList>
            <person name="Gilroy R."/>
        </authorList>
    </citation>
    <scope>NUCLEOTIDE SEQUENCE</scope>
    <source>
        <strain evidence="3">17213</strain>
    </source>
</reference>
<dbReference type="Gene3D" id="1.10.10.880">
    <property type="entry name" value="Anti sigma-E protein RseA, N-terminal domain"/>
    <property type="match status" value="1"/>
</dbReference>
<dbReference type="SUPFAM" id="SSF89069">
    <property type="entry name" value="N-terminal, cytoplasmic domain of anti-sigmaE factor RseA"/>
    <property type="match status" value="1"/>
</dbReference>
<dbReference type="Proteomes" id="UP000823631">
    <property type="component" value="Unassembled WGS sequence"/>
</dbReference>
<evidence type="ECO:0000256" key="1">
    <source>
        <dbReference type="SAM" id="Phobius"/>
    </source>
</evidence>
<feature type="transmembrane region" description="Helical" evidence="1">
    <location>
        <begin position="99"/>
        <end position="120"/>
    </location>
</feature>
<dbReference type="GO" id="GO:0016989">
    <property type="term" value="F:sigma factor antagonist activity"/>
    <property type="evidence" value="ECO:0007669"/>
    <property type="project" value="InterPro"/>
</dbReference>
<gene>
    <name evidence="3" type="ORF">IAB19_00490</name>
</gene>
<evidence type="ECO:0000313" key="3">
    <source>
        <dbReference type="EMBL" id="MBO8414847.1"/>
    </source>
</evidence>
<dbReference type="Pfam" id="PF03872">
    <property type="entry name" value="RseA_N"/>
    <property type="match status" value="1"/>
</dbReference>
<dbReference type="AlphaFoldDB" id="A0A9D9GMT1"/>
<sequence length="208" mass="22985">MVTSEKDKEILEQISAIFDGEGLPEGRMQEFDADQKRHLQNWSLIGSAMRHELPPKVDLSFADKVMAEVVKTKPDLVDQDENAQLPVHAKRRFLNFKKLGLVVSQLAVAASVAAVTVVGWQTYTAGDAAELSAPVSNASMGPVSGLSLASYQNDNRDLVLNFNNIAQHSDLNAVEDKPNAELLRQMQQKELERINNYVRGYVLHSAAE</sequence>
<organism evidence="3 4">
    <name type="scientific">Candidatus Avisuccinivibrio stercorigallinarum</name>
    <dbReference type="NCBI Taxonomy" id="2840704"/>
    <lineage>
        <taxon>Bacteria</taxon>
        <taxon>Pseudomonadati</taxon>
        <taxon>Pseudomonadota</taxon>
        <taxon>Gammaproteobacteria</taxon>
        <taxon>Aeromonadales</taxon>
        <taxon>Succinivibrionaceae</taxon>
        <taxon>Succinivibrionaceae incertae sedis</taxon>
        <taxon>Candidatus Avisuccinivibrio</taxon>
    </lineage>
</organism>
<dbReference type="PANTHER" id="PTHR38104">
    <property type="match status" value="1"/>
</dbReference>
<protein>
    <submittedName>
        <fullName evidence="3">Sigma-E factor negative regulatory protein</fullName>
    </submittedName>
</protein>
<keyword evidence="1" id="KW-0472">Membrane</keyword>
<evidence type="ECO:0000259" key="2">
    <source>
        <dbReference type="Pfam" id="PF03872"/>
    </source>
</evidence>
<dbReference type="EMBL" id="JADINH010000006">
    <property type="protein sequence ID" value="MBO8414847.1"/>
    <property type="molecule type" value="Genomic_DNA"/>
</dbReference>